<dbReference type="Pfam" id="PF00450">
    <property type="entry name" value="Peptidase_S10"/>
    <property type="match status" value="1"/>
</dbReference>
<evidence type="ECO:0000256" key="5">
    <source>
        <dbReference type="ARBA" id="ARBA00023180"/>
    </source>
</evidence>
<evidence type="ECO:0000256" key="1">
    <source>
        <dbReference type="ARBA" id="ARBA00022645"/>
    </source>
</evidence>
<name>A0ABS8G9D6_9ALTE</name>
<dbReference type="Proteomes" id="UP001520878">
    <property type="component" value="Unassembled WGS sequence"/>
</dbReference>
<keyword evidence="5" id="KW-0325">Glycoprotein</keyword>
<protein>
    <submittedName>
        <fullName evidence="7">Peptidase S10</fullName>
    </submittedName>
</protein>
<dbReference type="Gene3D" id="3.40.50.1820">
    <property type="entry name" value="alpha/beta hydrolase"/>
    <property type="match status" value="1"/>
</dbReference>
<keyword evidence="2" id="KW-0645">Protease</keyword>
<accession>A0ABS8G9D6</accession>
<evidence type="ECO:0000256" key="3">
    <source>
        <dbReference type="ARBA" id="ARBA00022729"/>
    </source>
</evidence>
<gene>
    <name evidence="7" type="ORF">LJ739_12550</name>
</gene>
<comment type="caution">
    <text evidence="7">The sequence shown here is derived from an EMBL/GenBank/DDBJ whole genome shotgun (WGS) entry which is preliminary data.</text>
</comment>
<dbReference type="InterPro" id="IPR001563">
    <property type="entry name" value="Peptidase_S10"/>
</dbReference>
<evidence type="ECO:0000256" key="2">
    <source>
        <dbReference type="ARBA" id="ARBA00022670"/>
    </source>
</evidence>
<keyword evidence="3 6" id="KW-0732">Signal</keyword>
<evidence type="ECO:0000313" key="8">
    <source>
        <dbReference type="Proteomes" id="UP001520878"/>
    </source>
</evidence>
<feature type="chain" id="PRO_5046545170" evidence="6">
    <location>
        <begin position="21"/>
        <end position="501"/>
    </location>
</feature>
<dbReference type="RefSeq" id="WP_229160980.1">
    <property type="nucleotide sequence ID" value="NZ_JAJEWP010000003.1"/>
</dbReference>
<proteinExistence type="predicted"/>
<feature type="signal peptide" evidence="6">
    <location>
        <begin position="1"/>
        <end position="20"/>
    </location>
</feature>
<evidence type="ECO:0000313" key="7">
    <source>
        <dbReference type="EMBL" id="MCC2617074.1"/>
    </source>
</evidence>
<dbReference type="PANTHER" id="PTHR11802:SF3">
    <property type="entry name" value="RETINOID-INDUCIBLE SERINE CARBOXYPEPTIDASE"/>
    <property type="match status" value="1"/>
</dbReference>
<evidence type="ECO:0000256" key="6">
    <source>
        <dbReference type="SAM" id="SignalP"/>
    </source>
</evidence>
<keyword evidence="1" id="KW-0121">Carboxypeptidase</keyword>
<dbReference type="InterPro" id="IPR029058">
    <property type="entry name" value="AB_hydrolase_fold"/>
</dbReference>
<keyword evidence="8" id="KW-1185">Reference proteome</keyword>
<dbReference type="SUPFAM" id="SSF53474">
    <property type="entry name" value="alpha/beta-Hydrolases"/>
    <property type="match status" value="1"/>
</dbReference>
<evidence type="ECO:0000256" key="4">
    <source>
        <dbReference type="ARBA" id="ARBA00022801"/>
    </source>
</evidence>
<dbReference type="PANTHER" id="PTHR11802">
    <property type="entry name" value="SERINE PROTEASE FAMILY S10 SERINE CARBOXYPEPTIDASE"/>
    <property type="match status" value="1"/>
</dbReference>
<organism evidence="7 8">
    <name type="scientific">Fluctibacter halophilus</name>
    <dbReference type="NCBI Taxonomy" id="226011"/>
    <lineage>
        <taxon>Bacteria</taxon>
        <taxon>Pseudomonadati</taxon>
        <taxon>Pseudomonadota</taxon>
        <taxon>Gammaproteobacteria</taxon>
        <taxon>Alteromonadales</taxon>
        <taxon>Alteromonadaceae</taxon>
        <taxon>Fluctibacter</taxon>
    </lineage>
</organism>
<sequence>MLKQLTLGLLLTAATALAQAEDTKTPPAPVADPQVSVSEHKGKFHGDTVKYRVTAGDTYLKDDKGNPKASIFSIAYTRTDADNSPARPLLFVFNGGPGSSSVWLHMGIFGPKRVVLPSDAERVGAAPFTVEDNRLSLLDVADMVFIDPVGTGYSKPLGEYEGKAFWGVKEDAETLAEFIRVYITQHQRWNSPKYLAGESYGTTRAGALVRELQEGWGSIDLNGVLLISSILDFQTGDFTEGNDTPYITFLPTYAATAWYHNAIANKDQWSSLEAFLQDVRQFALEDYATVLLKGALASEAQVNNVVDKLHRFTGLKPDYIRQSNLRVNEFLFMKELLRDRGQVVGRLDSRYLGEDASIVRERFEADPSSYAIDGAYTAAIQAYLAADLNVQREEPYHILSGEVFMNWNWLYARTAREQGFLNVTPFIAKGMRQNKDFRVFVANGYYDLATPFFATEHSMNHHGIDLERVTMKYYEAGHMMYIHQPSLEALVQDIRDFIVPR</sequence>
<reference evidence="7 8" key="1">
    <citation type="submission" date="2021-10" db="EMBL/GenBank/DDBJ databases">
        <title>Draft genome of Aestuariibacter halophilus JC2043.</title>
        <authorList>
            <person name="Emsley S.A."/>
            <person name="Pfannmuller K.M."/>
            <person name="Ushijima B."/>
            <person name="Saw J.H."/>
            <person name="Videau P."/>
        </authorList>
    </citation>
    <scope>NUCLEOTIDE SEQUENCE [LARGE SCALE GENOMIC DNA]</scope>
    <source>
        <strain evidence="7 8">JC2043</strain>
    </source>
</reference>
<keyword evidence="4" id="KW-0378">Hydrolase</keyword>
<dbReference type="EMBL" id="JAJEWP010000003">
    <property type="protein sequence ID" value="MCC2617074.1"/>
    <property type="molecule type" value="Genomic_DNA"/>
</dbReference>